<protein>
    <submittedName>
        <fullName evidence="3">DUF222 domain-containing protein</fullName>
    </submittedName>
</protein>
<feature type="region of interest" description="Disordered" evidence="1">
    <location>
        <begin position="1"/>
        <end position="25"/>
    </location>
</feature>
<dbReference type="OrthoDB" id="3541361at2"/>
<sequence length="615" mass="64783">METSTASQQPDLVDDAGGSVSSDSWEPVVPFDRAAQAAREELSVVIGRVNAAQADLLALTDRVIDQQLWAVAGIRSIEHWLACFAGVSPSRAGDLVSVSTRTPELPRMRASVDTGALTLDQAAVVARHTPATHDGEVAEFAPNASVTQLRRALCKYSFPEPAPEPEPASASESAADPGSSPGPEPDPKSESGVDEADGEQGAGSRAGGSAFGPAGSDSWDPAVRPARVRMGYREGRFHLEYSAPAQVGALVEQALIEAKDALFQAGHPAATLGAAVEEVVTRSLLQAGQVTPSRESRYRVYLHLGTEGTGWLHQRGALPDVVVDRLTCDGVLQPVWETGGSPVNVGRAQHIVPERTRRLVQDRDRGCRYPGCVSIYHLEVHHLQHWRDGGLTDIDNLACLCGHHHDAYHRGQFRITGNPEHPNGPSGLEFTTETGGPIGPVTTDRSSDTGTSTGGSDTGTPPSPTTPSPTTPSPTRPRRYIGPTGQALHPYWVDFGPGTPPAPPTGGPGHAPTARDLASDAVRTHRDTAPAAPEPPPPDAIPPDAPPAEAMPGDASPRAPIGPDRPPGVSPDAWMYAQADGCTYWATPDAYQRAGEDPELTGPAATAYLLRMMAE</sequence>
<dbReference type="Proteomes" id="UP000320244">
    <property type="component" value="Unassembled WGS sequence"/>
</dbReference>
<reference evidence="3 4" key="1">
    <citation type="submission" date="2019-05" db="EMBL/GenBank/DDBJ databases">
        <authorList>
            <person name="Lee S.D."/>
        </authorList>
    </citation>
    <scope>NUCLEOTIDE SEQUENCE [LARGE SCALE GENOMIC DNA]</scope>
    <source>
        <strain evidence="3 4">C5-26</strain>
    </source>
</reference>
<accession>A0A563DY87</accession>
<feature type="domain" description="HNH nuclease" evidence="2">
    <location>
        <begin position="355"/>
        <end position="406"/>
    </location>
</feature>
<feature type="compositionally biased region" description="Pro residues" evidence="1">
    <location>
        <begin position="461"/>
        <end position="475"/>
    </location>
</feature>
<dbReference type="EMBL" id="VCQV01000021">
    <property type="protein sequence ID" value="TWP35220.1"/>
    <property type="molecule type" value="Genomic_DNA"/>
</dbReference>
<feature type="compositionally biased region" description="Low complexity" evidence="1">
    <location>
        <begin position="167"/>
        <end position="181"/>
    </location>
</feature>
<dbReference type="GO" id="GO:0008270">
    <property type="term" value="F:zinc ion binding"/>
    <property type="evidence" value="ECO:0007669"/>
    <property type="project" value="InterPro"/>
</dbReference>
<dbReference type="InterPro" id="IPR003615">
    <property type="entry name" value="HNH_nuc"/>
</dbReference>
<dbReference type="SMART" id="SM00507">
    <property type="entry name" value="HNHc"/>
    <property type="match status" value="1"/>
</dbReference>
<feature type="region of interest" description="Disordered" evidence="1">
    <location>
        <begin position="413"/>
        <end position="573"/>
    </location>
</feature>
<comment type="caution">
    <text evidence="3">The sequence shown here is derived from an EMBL/GenBank/DDBJ whole genome shotgun (WGS) entry which is preliminary data.</text>
</comment>
<reference evidence="3 4" key="2">
    <citation type="submission" date="2019-08" db="EMBL/GenBank/DDBJ databases">
        <title>Jejuicoccus antrihumi gen. nov., sp. nov., a new member of the family Dermacoccaceae isolated from a cave.</title>
        <authorList>
            <person name="Schumann P."/>
            <person name="Kim I.S."/>
        </authorList>
    </citation>
    <scope>NUCLEOTIDE SEQUENCE [LARGE SCALE GENOMIC DNA]</scope>
    <source>
        <strain evidence="3 4">C5-26</strain>
    </source>
</reference>
<keyword evidence="4" id="KW-1185">Reference proteome</keyword>
<feature type="compositionally biased region" description="Polar residues" evidence="1">
    <location>
        <begin position="1"/>
        <end position="10"/>
    </location>
</feature>
<feature type="compositionally biased region" description="Low complexity" evidence="1">
    <location>
        <begin position="442"/>
        <end position="451"/>
    </location>
</feature>
<name>A0A563DY87_9MICO</name>
<proteinExistence type="predicted"/>
<feature type="compositionally biased region" description="Pro residues" evidence="1">
    <location>
        <begin position="532"/>
        <end position="546"/>
    </location>
</feature>
<dbReference type="CDD" id="cd00085">
    <property type="entry name" value="HNHc"/>
    <property type="match status" value="1"/>
</dbReference>
<gene>
    <name evidence="3" type="ORF">FGL98_14940</name>
</gene>
<evidence type="ECO:0000256" key="1">
    <source>
        <dbReference type="SAM" id="MobiDB-lite"/>
    </source>
</evidence>
<evidence type="ECO:0000259" key="2">
    <source>
        <dbReference type="SMART" id="SM00507"/>
    </source>
</evidence>
<dbReference type="GO" id="GO:0004519">
    <property type="term" value="F:endonuclease activity"/>
    <property type="evidence" value="ECO:0007669"/>
    <property type="project" value="InterPro"/>
</dbReference>
<dbReference type="AlphaFoldDB" id="A0A563DY87"/>
<dbReference type="GO" id="GO:0003676">
    <property type="term" value="F:nucleic acid binding"/>
    <property type="evidence" value="ECO:0007669"/>
    <property type="project" value="InterPro"/>
</dbReference>
<evidence type="ECO:0000313" key="4">
    <source>
        <dbReference type="Proteomes" id="UP000320244"/>
    </source>
</evidence>
<dbReference type="Pfam" id="PF01844">
    <property type="entry name" value="HNH"/>
    <property type="match status" value="1"/>
</dbReference>
<organism evidence="3 4">
    <name type="scientific">Leekyejoonella antrihumi</name>
    <dbReference type="NCBI Taxonomy" id="1660198"/>
    <lineage>
        <taxon>Bacteria</taxon>
        <taxon>Bacillati</taxon>
        <taxon>Actinomycetota</taxon>
        <taxon>Actinomycetes</taxon>
        <taxon>Micrococcales</taxon>
        <taxon>Dermacoccaceae</taxon>
        <taxon>Leekyejoonella</taxon>
    </lineage>
</organism>
<dbReference type="InterPro" id="IPR002711">
    <property type="entry name" value="HNH"/>
</dbReference>
<feature type="region of interest" description="Disordered" evidence="1">
    <location>
        <begin position="158"/>
        <end position="222"/>
    </location>
</feature>
<evidence type="ECO:0000313" key="3">
    <source>
        <dbReference type="EMBL" id="TWP35220.1"/>
    </source>
</evidence>
<feature type="compositionally biased region" description="Low complexity" evidence="1">
    <location>
        <begin position="15"/>
        <end position="24"/>
    </location>
</feature>
<feature type="compositionally biased region" description="Gly residues" evidence="1">
    <location>
        <begin position="200"/>
        <end position="210"/>
    </location>
</feature>